<feature type="coiled-coil region" evidence="5">
    <location>
        <begin position="583"/>
        <end position="613"/>
    </location>
</feature>
<dbReference type="Gene3D" id="1.10.30.10">
    <property type="entry name" value="High mobility group box domain"/>
    <property type="match status" value="1"/>
</dbReference>
<dbReference type="PANTHER" id="PTHR13393:SF0">
    <property type="entry name" value="RNA N6-ADENOSINE-METHYLTRANSFERASE METTL16"/>
    <property type="match status" value="1"/>
</dbReference>
<organism evidence="8 9">
    <name type="scientific">Mythimna separata</name>
    <name type="common">Oriental armyworm</name>
    <name type="synonym">Pseudaletia separata</name>
    <dbReference type="NCBI Taxonomy" id="271217"/>
    <lineage>
        <taxon>Eukaryota</taxon>
        <taxon>Metazoa</taxon>
        <taxon>Ecdysozoa</taxon>
        <taxon>Arthropoda</taxon>
        <taxon>Hexapoda</taxon>
        <taxon>Insecta</taxon>
        <taxon>Pterygota</taxon>
        <taxon>Neoptera</taxon>
        <taxon>Endopterygota</taxon>
        <taxon>Lepidoptera</taxon>
        <taxon>Glossata</taxon>
        <taxon>Ditrysia</taxon>
        <taxon>Noctuoidea</taxon>
        <taxon>Noctuidae</taxon>
        <taxon>Noctuinae</taxon>
        <taxon>Hadenini</taxon>
        <taxon>Mythimna</taxon>
    </lineage>
</organism>
<name>A0AAD7YYL0_MYTSE</name>
<gene>
    <name evidence="8" type="ORF">PYW07_004461</name>
</gene>
<sequence length="702" mass="78995">MHPRNIYRTPPDFGKLSQTYSEFAAISKVDVTGKITIDFKDPHSLRVLTKCLLKSDFNLDVDIPKDRLVPTLPLRINYILWLEDLLDAIQRKEEIWGLDIGTGACAIYPLLAAVQNKWNMVGTETDAESFSKAEENIQKNNLQELIKLKKNLTKSIISHVFTQDNKQDFDFCMCNPPFYSTLQELCESRSPARLPPKNGFTGSPQELITEGGELAFCRQLITESKEHKDNVLIFTTMVGHKYNLNVLLQVLKSEEIKHTHTEFCQGRVTRWGLAWTYKDYDLYNLVPPRDKPRKKHTPTIYLLPELANCDNTTEAALNKIKEMLDKLSISHKLLDKRVKMDTEPPTTETTDSPPTQNEEEPNKEPNPNASAAPAAATAGEIAAPPVPSAVKDTQKLNSKKPKKRKPKVPRDVTAPRQPLTGYVRYLNERRDQLRAEQPDLGFAELTRQLASEWSKLGTEEKKQYLDAADQDKERYIREWAEYKKTDAYKEFRKQQMEQKDAILSKKVKHNPPENSVPAGAAQVATDQNATANTNSTVAPPPVTVPRQPTPPRPRPCITPASGEELTAGDTDIPIFTDQFLQHNKLRESELRQLRKANSDYEQQNAILQRHAEEVSGATSKLRAETAAAAERTAALLTHRRTLVAALVQALQLLAIPGGPNGATEQNIEEYLEKLQGLATEGKNSAVVKQARDILNKIELPIN</sequence>
<keyword evidence="9" id="KW-1185">Reference proteome</keyword>
<dbReference type="GO" id="GO:0120048">
    <property type="term" value="F:U6 snRNA (adenine-(43)-N(6))-methyltransferase activity"/>
    <property type="evidence" value="ECO:0007669"/>
    <property type="project" value="UniProtKB-EC"/>
</dbReference>
<dbReference type="Gene3D" id="3.40.50.150">
    <property type="entry name" value="Vaccinia Virus protein VP39"/>
    <property type="match status" value="1"/>
</dbReference>
<evidence type="ECO:0000256" key="1">
    <source>
        <dbReference type="ARBA" id="ARBA00022603"/>
    </source>
</evidence>
<evidence type="ECO:0000313" key="9">
    <source>
        <dbReference type="Proteomes" id="UP001231518"/>
    </source>
</evidence>
<feature type="compositionally biased region" description="Pro residues" evidence="6">
    <location>
        <begin position="538"/>
        <end position="554"/>
    </location>
</feature>
<dbReference type="CDD" id="cd02440">
    <property type="entry name" value="AdoMet_MTases"/>
    <property type="match status" value="1"/>
</dbReference>
<feature type="binding site" evidence="3">
    <location>
        <position position="124"/>
    </location>
    <ligand>
        <name>S-adenosyl-L-methionine</name>
        <dbReference type="ChEBI" id="CHEBI:59789"/>
    </ligand>
</feature>
<evidence type="ECO:0000256" key="4">
    <source>
        <dbReference type="PROSITE-ProRule" id="PRU00267"/>
    </source>
</evidence>
<evidence type="ECO:0000313" key="8">
    <source>
        <dbReference type="EMBL" id="KAJ8731297.1"/>
    </source>
</evidence>
<dbReference type="SUPFAM" id="SSF53335">
    <property type="entry name" value="S-adenosyl-L-methionine-dependent methyltransferases"/>
    <property type="match status" value="1"/>
</dbReference>
<feature type="compositionally biased region" description="Low complexity" evidence="6">
    <location>
        <begin position="343"/>
        <end position="356"/>
    </location>
</feature>
<dbReference type="PROSITE" id="PS50118">
    <property type="entry name" value="HMG_BOX_2"/>
    <property type="match status" value="1"/>
</dbReference>
<keyword evidence="3" id="KW-0949">S-adenosyl-L-methionine</keyword>
<evidence type="ECO:0000259" key="7">
    <source>
        <dbReference type="PROSITE" id="PS50118"/>
    </source>
</evidence>
<keyword evidence="4" id="KW-0238">DNA-binding</keyword>
<evidence type="ECO:0000256" key="3">
    <source>
        <dbReference type="PIRSR" id="PIRSR037350-1"/>
    </source>
</evidence>
<dbReference type="InterPro" id="IPR009071">
    <property type="entry name" value="HMG_box_dom"/>
</dbReference>
<feature type="domain" description="HMG box" evidence="7">
    <location>
        <begin position="415"/>
        <end position="483"/>
    </location>
</feature>
<dbReference type="AlphaFoldDB" id="A0AAD7YYL0"/>
<evidence type="ECO:0000256" key="2">
    <source>
        <dbReference type="ARBA" id="ARBA00022679"/>
    </source>
</evidence>
<dbReference type="EMBL" id="JARGEI010000005">
    <property type="protein sequence ID" value="KAJ8731297.1"/>
    <property type="molecule type" value="Genomic_DNA"/>
</dbReference>
<feature type="compositionally biased region" description="Low complexity" evidence="6">
    <location>
        <begin position="365"/>
        <end position="383"/>
    </location>
</feature>
<dbReference type="InterPro" id="IPR029063">
    <property type="entry name" value="SAM-dependent_MTases_sf"/>
</dbReference>
<dbReference type="InterPro" id="IPR010286">
    <property type="entry name" value="METTL16/RlmF"/>
</dbReference>
<feature type="compositionally biased region" description="Basic residues" evidence="6">
    <location>
        <begin position="397"/>
        <end position="407"/>
    </location>
</feature>
<evidence type="ECO:0000256" key="6">
    <source>
        <dbReference type="SAM" id="MobiDB-lite"/>
    </source>
</evidence>
<dbReference type="SUPFAM" id="SSF47095">
    <property type="entry name" value="HMG-box"/>
    <property type="match status" value="1"/>
</dbReference>
<keyword evidence="4" id="KW-0539">Nucleus</keyword>
<dbReference type="GO" id="GO:0003677">
    <property type="term" value="F:DNA binding"/>
    <property type="evidence" value="ECO:0007669"/>
    <property type="project" value="UniProtKB-UniRule"/>
</dbReference>
<accession>A0AAD7YYL0</accession>
<feature type="binding site" evidence="3">
    <location>
        <position position="175"/>
    </location>
    <ligand>
        <name>S-adenosyl-L-methionine</name>
        <dbReference type="ChEBI" id="CHEBI:59789"/>
    </ligand>
</feature>
<dbReference type="Pfam" id="PF00505">
    <property type="entry name" value="HMG_box"/>
    <property type="match status" value="1"/>
</dbReference>
<dbReference type="PANTHER" id="PTHR13393">
    <property type="entry name" value="SAM-DEPENDENT METHYLTRANSFERASE"/>
    <property type="match status" value="1"/>
</dbReference>
<feature type="binding site" evidence="3">
    <location>
        <position position="75"/>
    </location>
    <ligand>
        <name>S-adenosyl-L-methionine</name>
        <dbReference type="ChEBI" id="CHEBI:59789"/>
    </ligand>
</feature>
<comment type="caution">
    <text evidence="8">The sequence shown here is derived from an EMBL/GenBank/DDBJ whole genome shotgun (WGS) entry which is preliminary data.</text>
</comment>
<keyword evidence="2" id="KW-0808">Transferase</keyword>
<feature type="region of interest" description="Disordered" evidence="6">
    <location>
        <begin position="336"/>
        <end position="420"/>
    </location>
</feature>
<dbReference type="SMART" id="SM00398">
    <property type="entry name" value="HMG"/>
    <property type="match status" value="1"/>
</dbReference>
<proteinExistence type="predicted"/>
<dbReference type="Pfam" id="PF05971">
    <property type="entry name" value="Methyltransf_10"/>
    <property type="match status" value="1"/>
</dbReference>
<keyword evidence="5" id="KW-0175">Coiled coil</keyword>
<feature type="region of interest" description="Disordered" evidence="6">
    <location>
        <begin position="531"/>
        <end position="554"/>
    </location>
</feature>
<dbReference type="Proteomes" id="UP001231518">
    <property type="component" value="Chromosome 16"/>
</dbReference>
<feature type="DNA-binding region" description="HMG box" evidence="4">
    <location>
        <begin position="415"/>
        <end position="483"/>
    </location>
</feature>
<dbReference type="CDD" id="cd21980">
    <property type="entry name" value="HMG-box_HMG20"/>
    <property type="match status" value="1"/>
</dbReference>
<protein>
    <recommendedName>
        <fullName evidence="7">HMG box domain-containing protein</fullName>
    </recommendedName>
</protein>
<feature type="binding site" evidence="3">
    <location>
        <position position="101"/>
    </location>
    <ligand>
        <name>S-adenosyl-L-methionine</name>
        <dbReference type="ChEBI" id="CHEBI:59789"/>
    </ligand>
</feature>
<keyword evidence="1" id="KW-0489">Methyltransferase</keyword>
<dbReference type="GO" id="GO:0070475">
    <property type="term" value="P:rRNA base methylation"/>
    <property type="evidence" value="ECO:0007669"/>
    <property type="project" value="TreeGrafter"/>
</dbReference>
<dbReference type="GO" id="GO:0005634">
    <property type="term" value="C:nucleus"/>
    <property type="evidence" value="ECO:0007669"/>
    <property type="project" value="UniProtKB-UniRule"/>
</dbReference>
<reference evidence="8" key="1">
    <citation type="submission" date="2023-03" db="EMBL/GenBank/DDBJ databases">
        <title>Chromosome-level genomes of two armyworms, Mythimna separata and Mythimna loreyi, provide insights into the biosynthesis and reception of sex pheromones.</title>
        <authorList>
            <person name="Zhao H."/>
        </authorList>
    </citation>
    <scope>NUCLEOTIDE SEQUENCE</scope>
    <source>
        <strain evidence="8">BeijingLab</strain>
        <tissue evidence="8">Pupa</tissue>
    </source>
</reference>
<dbReference type="InterPro" id="IPR036910">
    <property type="entry name" value="HMG_box_dom_sf"/>
</dbReference>
<evidence type="ECO:0000256" key="5">
    <source>
        <dbReference type="SAM" id="Coils"/>
    </source>
</evidence>